<dbReference type="EMBL" id="BDGX01000008">
    <property type="protein sequence ID" value="GAV47177.1"/>
    <property type="molecule type" value="Genomic_DNA"/>
</dbReference>
<name>A0A1Q2ZUP0_ZYGRO</name>
<dbReference type="AlphaFoldDB" id="A0A1Q2ZUP0"/>
<dbReference type="Pfam" id="PF17306">
    <property type="entry name" value="DUF5355"/>
    <property type="match status" value="1"/>
</dbReference>
<dbReference type="eggNOG" id="ENOG502RY3I">
    <property type="taxonomic scope" value="Eukaryota"/>
</dbReference>
<dbReference type="OrthoDB" id="4031940at2759"/>
<evidence type="ECO:0000313" key="1">
    <source>
        <dbReference type="EMBL" id="GAV47177.1"/>
    </source>
</evidence>
<dbReference type="Proteomes" id="UP000187013">
    <property type="component" value="Unassembled WGS sequence"/>
</dbReference>
<comment type="caution">
    <text evidence="1">The sequence shown here is derived from an EMBL/GenBank/DDBJ whole genome shotgun (WGS) entry which is preliminary data.</text>
</comment>
<reference evidence="1 2" key="1">
    <citation type="submission" date="2016-08" db="EMBL/GenBank/DDBJ databases">
        <title>Draft genome sequence of allopolyploid Zygosaccharomyces rouxii.</title>
        <authorList>
            <person name="Watanabe J."/>
            <person name="Uehara K."/>
            <person name="Mogi Y."/>
            <person name="Tsukioka Y."/>
        </authorList>
    </citation>
    <scope>NUCLEOTIDE SEQUENCE [LARGE SCALE GENOMIC DNA]</scope>
    <source>
        <strain evidence="1 2">NBRC 110957</strain>
    </source>
</reference>
<organism evidence="1 2">
    <name type="scientific">Zygosaccharomyces rouxii</name>
    <dbReference type="NCBI Taxonomy" id="4956"/>
    <lineage>
        <taxon>Eukaryota</taxon>
        <taxon>Fungi</taxon>
        <taxon>Dikarya</taxon>
        <taxon>Ascomycota</taxon>
        <taxon>Saccharomycotina</taxon>
        <taxon>Saccharomycetes</taxon>
        <taxon>Saccharomycetales</taxon>
        <taxon>Saccharomycetaceae</taxon>
        <taxon>Zygosaccharomyces</taxon>
    </lineage>
</organism>
<proteinExistence type="predicted"/>
<gene>
    <name evidence="1" type="ORF">ZYGR_0H00160</name>
</gene>
<sequence length="388" mass="44138">MVELPLRFPELETLQNALPPNVLNQRENSVTSVNKLEGHLDFLARIDVLLDYSSSLCGILYHDDSSEILNQELIICLVDIAFFYREVSLDVMQGAYGSERTDGAWSTGGSYLRKGLGLLQFALNWILSSAAIADEQSMCSLVEDMIAELKLLQQIGIVVLSLSKLRTKMYKDQRDAVLDFQEQDLKDLAANSVLYSKLVIGCLDTALKCNRGTIINNSLFAYLNSLSFLLLSLDEYNKDETGVAIGMIERSVYYISKIVNKSQLSDPLLSRNRKRDRLKNALQKKPFHPGTGSSTVPWFRKDKDQNLLPLLQETLDDFLLPLIFLLRYRYRQTNDKVNFKSVEDEESNLRKLFPQGKAPDIQFENWSFDQRTCKLAPKPESSSGGRYY</sequence>
<protein>
    <submittedName>
        <fullName evidence="1">Uncharacterized protein</fullName>
    </submittedName>
</protein>
<dbReference type="OMA" id="NDECGIA"/>
<dbReference type="InterPro" id="IPR035278">
    <property type="entry name" value="DUF5355"/>
</dbReference>
<accession>A0A1Q2ZUP0</accession>
<dbReference type="GO" id="GO:0070481">
    <property type="term" value="P:nuclear-transcribed mRNA catabolic process, non-stop decay"/>
    <property type="evidence" value="ECO:0007669"/>
    <property type="project" value="EnsemblFungi"/>
</dbReference>
<dbReference type="GO" id="GO:0000122">
    <property type="term" value="P:negative regulation of transcription by RNA polymerase II"/>
    <property type="evidence" value="ECO:0007669"/>
    <property type="project" value="EnsemblFungi"/>
</dbReference>
<evidence type="ECO:0000313" key="2">
    <source>
        <dbReference type="Proteomes" id="UP000187013"/>
    </source>
</evidence>